<evidence type="ECO:0000313" key="2">
    <source>
        <dbReference type="EMBL" id="WNF25334.1"/>
    </source>
</evidence>
<feature type="region of interest" description="Disordered" evidence="1">
    <location>
        <begin position="1"/>
        <end position="31"/>
    </location>
</feature>
<evidence type="ECO:0000256" key="1">
    <source>
        <dbReference type="SAM" id="MobiDB-lite"/>
    </source>
</evidence>
<organism evidence="2 3">
    <name type="scientific">Streptomyces durocortorensis</name>
    <dbReference type="NCBI Taxonomy" id="2811104"/>
    <lineage>
        <taxon>Bacteria</taxon>
        <taxon>Bacillati</taxon>
        <taxon>Actinomycetota</taxon>
        <taxon>Actinomycetes</taxon>
        <taxon>Kitasatosporales</taxon>
        <taxon>Streptomycetaceae</taxon>
        <taxon>Streptomyces</taxon>
    </lineage>
</organism>
<protein>
    <recommendedName>
        <fullName evidence="4">Integrase</fullName>
    </recommendedName>
</protein>
<evidence type="ECO:0008006" key="4">
    <source>
        <dbReference type="Google" id="ProtNLM"/>
    </source>
</evidence>
<sequence>MPKRTSTPPAADRRAAGPTRHTHADTWIAPGSRYKLGSGTFSGGVPAALPGPRHRLAELARQRQRPIDPYTCDRAQIAVWVSDRSQSHALPLATRAAMVSAVTSFYDHLLNNLQVADGVEKNLSRARL</sequence>
<keyword evidence="3" id="KW-1185">Reference proteome</keyword>
<accession>A0ABY9VQC9</accession>
<dbReference type="Proteomes" id="UP001303236">
    <property type="component" value="Chromosome"/>
</dbReference>
<gene>
    <name evidence="2" type="ORF">RI138_00140</name>
</gene>
<reference evidence="2 3" key="1">
    <citation type="submission" date="2023-09" db="EMBL/GenBank/DDBJ databases">
        <title>Genome completion map analysis of the actinomycetes C11-1.</title>
        <authorList>
            <person name="Qin P."/>
            <person name="Guan P."/>
        </authorList>
    </citation>
    <scope>NUCLEOTIDE SEQUENCE [LARGE SCALE GENOMIC DNA]</scope>
    <source>
        <strain evidence="2 3">C11-1</strain>
    </source>
</reference>
<name>A0ABY9VQC9_9ACTN</name>
<proteinExistence type="predicted"/>
<evidence type="ECO:0000313" key="3">
    <source>
        <dbReference type="Proteomes" id="UP001303236"/>
    </source>
</evidence>
<dbReference type="EMBL" id="CP134500">
    <property type="protein sequence ID" value="WNF25334.1"/>
    <property type="molecule type" value="Genomic_DNA"/>
</dbReference>